<dbReference type="Proteomes" id="UP000006744">
    <property type="component" value="Plasmid pG9842_209"/>
</dbReference>
<dbReference type="PROSITE" id="PS51257">
    <property type="entry name" value="PROKAR_LIPOPROTEIN"/>
    <property type="match status" value="1"/>
</dbReference>
<keyword evidence="2" id="KW-0614">Plasmid</keyword>
<name>B7IZ72_BACC2</name>
<dbReference type="EMBL" id="CP001187">
    <property type="protein sequence ID" value="ACK98591.1"/>
    <property type="molecule type" value="Genomic_DNA"/>
</dbReference>
<gene>
    <name evidence="2" type="ordered locus">BCG9842_0049</name>
</gene>
<dbReference type="KEGG" id="bcg:BCG9842_0049"/>
<sequence>MRKGEKAIHTGLILFGIGCVIAITGYASKRVTTFLVGISISIAGVSFFTLNSLKYTLAVYIVFSLLEVMFLKPLLIKNFYIKRHLKKGNSYIKKDIELTEIIKDNEHQGIAKLGNIFWNVKCSDVLHLDKKYILGNCKRNVLIIKEKSQDLP</sequence>
<evidence type="ECO:0000313" key="2">
    <source>
        <dbReference type="EMBL" id="ACK98591.1"/>
    </source>
</evidence>
<keyword evidence="1" id="KW-1133">Transmembrane helix</keyword>
<keyword evidence="1" id="KW-0812">Transmembrane</keyword>
<feature type="transmembrane region" description="Helical" evidence="1">
    <location>
        <begin position="6"/>
        <end position="27"/>
    </location>
</feature>
<evidence type="ECO:0000256" key="1">
    <source>
        <dbReference type="SAM" id="Phobius"/>
    </source>
</evidence>
<dbReference type="HOGENOM" id="CLU_1902443_0_0_9"/>
<protein>
    <recommendedName>
        <fullName evidence="4">Lipoprotein</fullName>
    </recommendedName>
</protein>
<dbReference type="AlphaFoldDB" id="B7IZ72"/>
<accession>B7IZ72</accession>
<geneLocation type="plasmid" evidence="2 3">
    <name>pG9842_209</name>
</geneLocation>
<evidence type="ECO:0008006" key="4">
    <source>
        <dbReference type="Google" id="ProtNLM"/>
    </source>
</evidence>
<feature type="transmembrane region" description="Helical" evidence="1">
    <location>
        <begin position="34"/>
        <end position="51"/>
    </location>
</feature>
<keyword evidence="1" id="KW-0472">Membrane</keyword>
<evidence type="ECO:0000313" key="3">
    <source>
        <dbReference type="Proteomes" id="UP000006744"/>
    </source>
</evidence>
<proteinExistence type="predicted"/>
<feature type="transmembrane region" description="Helical" evidence="1">
    <location>
        <begin position="57"/>
        <end position="76"/>
    </location>
</feature>
<reference evidence="2 3" key="1">
    <citation type="submission" date="2008-10" db="EMBL/GenBank/DDBJ databases">
        <title>Genome sequence of Bacillus cereus G9842.</title>
        <authorList>
            <person name="Dodson R.J."/>
            <person name="Durkin A.S."/>
            <person name="Rosovitz M.J."/>
            <person name="Rasko D.A."/>
            <person name="Hoffmaster A."/>
            <person name="Ravel J."/>
            <person name="Sutton G."/>
        </authorList>
    </citation>
    <scope>NUCLEOTIDE SEQUENCE [LARGE SCALE GENOMIC DNA]</scope>
    <source>
        <strain evidence="2 3">G9842</strain>
        <plasmid evidence="2 3">pG9842_209</plasmid>
    </source>
</reference>
<organism evidence="2 3">
    <name type="scientific">Bacillus cereus (strain G9842)</name>
    <dbReference type="NCBI Taxonomy" id="405531"/>
    <lineage>
        <taxon>Bacteria</taxon>
        <taxon>Bacillati</taxon>
        <taxon>Bacillota</taxon>
        <taxon>Bacilli</taxon>
        <taxon>Bacillales</taxon>
        <taxon>Bacillaceae</taxon>
        <taxon>Bacillus</taxon>
        <taxon>Bacillus cereus group</taxon>
    </lineage>
</organism>